<dbReference type="AlphaFoldDB" id="A0A5E8CAK5"/>
<protein>
    <submittedName>
        <fullName evidence="2">Uncharacterized protein</fullName>
    </submittedName>
</protein>
<feature type="compositionally biased region" description="Acidic residues" evidence="1">
    <location>
        <begin position="409"/>
        <end position="425"/>
    </location>
</feature>
<accession>A0A5E8CAK5</accession>
<organism evidence="2 3">
    <name type="scientific">Magnusiomyces paraingens</name>
    <dbReference type="NCBI Taxonomy" id="2606893"/>
    <lineage>
        <taxon>Eukaryota</taxon>
        <taxon>Fungi</taxon>
        <taxon>Dikarya</taxon>
        <taxon>Ascomycota</taxon>
        <taxon>Saccharomycotina</taxon>
        <taxon>Dipodascomycetes</taxon>
        <taxon>Dipodascales</taxon>
        <taxon>Dipodascaceae</taxon>
        <taxon>Magnusiomyces</taxon>
    </lineage>
</organism>
<dbReference type="RefSeq" id="XP_031856740.1">
    <property type="nucleotide sequence ID" value="XM_032000849.1"/>
</dbReference>
<sequence length="454" mass="50896">MKRLTHSSSARSANSFSSASESAGLFSGGTLVTTAATSPLSYDPPVKNNTTTSTHHYTETIYPDEFPTEYLTVKGRKGFGIENVQYGRGAEAWPFEKKYTRSGSDESNYSDSAWPQESPIEPSARPVSLPPGSAIHLPESPQVVSPKNMPSVAPLQVRKLPGIDLSACEDHYATDVRVAPFFEDSLEDYDAMKLEEFMEKMALNGKKTKSRRRLGFKSKNKIQPPSERLFDELEEEDEDDEGYHTTLAMQTVLSKVATEHLGRYPAAAGTLGGFDSFFAPPTAVSPISAAGVASALGPETSSGFASIYVLDYVRPQMERAADKARFRTTLYVSHADETPWVRREYEYRQAALDGRLGAKKKHDEDEKRRRVYEAKEAAHKAASLASRKSMEDYYYDKSLTGIEHADAFDSGEDEDEDEDGEDDKENDEKNKWVQKPVVEEPPRRNIFKRWFYRR</sequence>
<dbReference type="Proteomes" id="UP000398389">
    <property type="component" value="Unassembled WGS sequence"/>
</dbReference>
<reference evidence="2 3" key="1">
    <citation type="submission" date="2019-09" db="EMBL/GenBank/DDBJ databases">
        <authorList>
            <person name="Brejova B."/>
        </authorList>
    </citation>
    <scope>NUCLEOTIDE SEQUENCE [LARGE SCALE GENOMIC DNA]</scope>
</reference>
<dbReference type="EMBL" id="CABVLU010000005">
    <property type="protein sequence ID" value="VVT58296.1"/>
    <property type="molecule type" value="Genomic_DNA"/>
</dbReference>
<gene>
    <name evidence="2" type="ORF">SAPINGB_P006135</name>
</gene>
<keyword evidence="3" id="KW-1185">Reference proteome</keyword>
<evidence type="ECO:0000313" key="3">
    <source>
        <dbReference type="Proteomes" id="UP000398389"/>
    </source>
</evidence>
<proteinExistence type="predicted"/>
<feature type="region of interest" description="Disordered" evidence="1">
    <location>
        <begin position="1"/>
        <end position="22"/>
    </location>
</feature>
<evidence type="ECO:0000313" key="2">
    <source>
        <dbReference type="EMBL" id="VVT58296.1"/>
    </source>
</evidence>
<evidence type="ECO:0000256" key="1">
    <source>
        <dbReference type="SAM" id="MobiDB-lite"/>
    </source>
</evidence>
<feature type="region of interest" description="Disordered" evidence="1">
    <location>
        <begin position="405"/>
        <end position="438"/>
    </location>
</feature>
<feature type="compositionally biased region" description="Polar residues" evidence="1">
    <location>
        <begin position="101"/>
        <end position="115"/>
    </location>
</feature>
<name>A0A5E8CAK5_9ASCO</name>
<feature type="compositionally biased region" description="Low complexity" evidence="1">
    <location>
        <begin position="7"/>
        <end position="22"/>
    </location>
</feature>
<feature type="region of interest" description="Disordered" evidence="1">
    <location>
        <begin position="100"/>
        <end position="127"/>
    </location>
</feature>
<dbReference type="GeneID" id="43584949"/>
<feature type="region of interest" description="Disordered" evidence="1">
    <location>
        <begin position="36"/>
        <end position="60"/>
    </location>
</feature>
<feature type="compositionally biased region" description="Basic and acidic residues" evidence="1">
    <location>
        <begin position="426"/>
        <end position="438"/>
    </location>
</feature>